<proteinExistence type="inferred from homology"/>
<dbReference type="Gene3D" id="2.60.120.380">
    <property type="match status" value="1"/>
</dbReference>
<evidence type="ECO:0000256" key="1">
    <source>
        <dbReference type="ARBA" id="ARBA00010193"/>
    </source>
</evidence>
<evidence type="ECO:0000256" key="3">
    <source>
        <dbReference type="ARBA" id="ARBA00022801"/>
    </source>
</evidence>
<feature type="active site" evidence="5">
    <location>
        <position position="182"/>
    </location>
</feature>
<accession>A0AAN6YWB7</accession>
<reference evidence="8" key="2">
    <citation type="submission" date="2023-05" db="EMBL/GenBank/DDBJ databases">
        <authorList>
            <consortium name="Lawrence Berkeley National Laboratory"/>
            <person name="Steindorff A."/>
            <person name="Hensen N."/>
            <person name="Bonometti L."/>
            <person name="Westerberg I."/>
            <person name="Brannstrom I.O."/>
            <person name="Guillou S."/>
            <person name="Cros-Aarteil S."/>
            <person name="Calhoun S."/>
            <person name="Haridas S."/>
            <person name="Kuo A."/>
            <person name="Mondo S."/>
            <person name="Pangilinan J."/>
            <person name="Riley R."/>
            <person name="Labutti K."/>
            <person name="Andreopoulos B."/>
            <person name="Lipzen A."/>
            <person name="Chen C."/>
            <person name="Yanf M."/>
            <person name="Daum C."/>
            <person name="Ng V."/>
            <person name="Clum A."/>
            <person name="Ohm R."/>
            <person name="Martin F."/>
            <person name="Silar P."/>
            <person name="Natvig D."/>
            <person name="Lalanne C."/>
            <person name="Gautier V."/>
            <person name="Ament-Velasquez S.L."/>
            <person name="Kruys A."/>
            <person name="Hutchinson M.I."/>
            <person name="Powell A.J."/>
            <person name="Barry K."/>
            <person name="Miller A.N."/>
            <person name="Grigoriev I.V."/>
            <person name="Debuchy R."/>
            <person name="Gladieux P."/>
            <person name="Thoren M.H."/>
            <person name="Johannesson H."/>
        </authorList>
    </citation>
    <scope>NUCLEOTIDE SEQUENCE</scope>
    <source>
        <strain evidence="8">CBS 508.74</strain>
    </source>
</reference>
<evidence type="ECO:0000313" key="9">
    <source>
        <dbReference type="Proteomes" id="UP001302812"/>
    </source>
</evidence>
<dbReference type="InterPro" id="IPR022683">
    <property type="entry name" value="Calpain_III"/>
</dbReference>
<dbReference type="InterPro" id="IPR022682">
    <property type="entry name" value="Calpain_domain_III"/>
</dbReference>
<keyword evidence="9" id="KW-1185">Reference proteome</keyword>
<dbReference type="PROSITE" id="PS50203">
    <property type="entry name" value="CALPAIN_CAT"/>
    <property type="match status" value="1"/>
</dbReference>
<evidence type="ECO:0000256" key="6">
    <source>
        <dbReference type="SAM" id="MobiDB-lite"/>
    </source>
</evidence>
<evidence type="ECO:0000256" key="5">
    <source>
        <dbReference type="PROSITE-ProRule" id="PRU00239"/>
    </source>
</evidence>
<dbReference type="PANTHER" id="PTHR46143">
    <property type="entry name" value="CALPAIN-7"/>
    <property type="match status" value="1"/>
</dbReference>
<dbReference type="InterPro" id="IPR001300">
    <property type="entry name" value="Peptidase_C2_calpain_cat"/>
</dbReference>
<keyword evidence="4 5" id="KW-0788">Thiol protease</keyword>
<dbReference type="AlphaFoldDB" id="A0AAN6YWB7"/>
<dbReference type="SMART" id="SM00230">
    <property type="entry name" value="CysPc"/>
    <property type="match status" value="1"/>
</dbReference>
<evidence type="ECO:0000256" key="4">
    <source>
        <dbReference type="ARBA" id="ARBA00022807"/>
    </source>
</evidence>
<feature type="domain" description="Calpain catalytic" evidence="7">
    <location>
        <begin position="102"/>
        <end position="423"/>
    </location>
</feature>
<keyword evidence="3 5" id="KW-0378">Hydrolase</keyword>
<protein>
    <submittedName>
        <fullName evidence="8">Cysteine proteinase</fullName>
    </submittedName>
</protein>
<dbReference type="InterPro" id="IPR038765">
    <property type="entry name" value="Papain-like_cys_pep_sf"/>
</dbReference>
<dbReference type="InterPro" id="IPR051297">
    <property type="entry name" value="PalB/RIM13"/>
</dbReference>
<evidence type="ECO:0000256" key="2">
    <source>
        <dbReference type="ARBA" id="ARBA00022670"/>
    </source>
</evidence>
<gene>
    <name evidence="8" type="ORF">N656DRAFT_827383</name>
</gene>
<dbReference type="SMART" id="SM00720">
    <property type="entry name" value="calpain_III"/>
    <property type="match status" value="1"/>
</dbReference>
<keyword evidence="2 5" id="KW-0645">Protease</keyword>
<feature type="compositionally biased region" description="Basic residues" evidence="6">
    <location>
        <begin position="756"/>
        <end position="767"/>
    </location>
</feature>
<dbReference type="Gene3D" id="3.90.70.10">
    <property type="entry name" value="Cysteine proteinases"/>
    <property type="match status" value="1"/>
</dbReference>
<name>A0AAN6YWB7_9PEZI</name>
<evidence type="ECO:0000313" key="8">
    <source>
        <dbReference type="EMBL" id="KAK4115329.1"/>
    </source>
</evidence>
<comment type="similarity">
    <text evidence="1">Belongs to the peptidase C2 family. PalB/RIM13 subfamily.</text>
</comment>
<reference evidence="8" key="1">
    <citation type="journal article" date="2023" name="Mol. Phylogenet. Evol.">
        <title>Genome-scale phylogeny and comparative genomics of the fungal order Sordariales.</title>
        <authorList>
            <person name="Hensen N."/>
            <person name="Bonometti L."/>
            <person name="Westerberg I."/>
            <person name="Brannstrom I.O."/>
            <person name="Guillou S."/>
            <person name="Cros-Aarteil S."/>
            <person name="Calhoun S."/>
            <person name="Haridas S."/>
            <person name="Kuo A."/>
            <person name="Mondo S."/>
            <person name="Pangilinan J."/>
            <person name="Riley R."/>
            <person name="LaButti K."/>
            <person name="Andreopoulos B."/>
            <person name="Lipzen A."/>
            <person name="Chen C."/>
            <person name="Yan M."/>
            <person name="Daum C."/>
            <person name="Ng V."/>
            <person name="Clum A."/>
            <person name="Steindorff A."/>
            <person name="Ohm R.A."/>
            <person name="Martin F."/>
            <person name="Silar P."/>
            <person name="Natvig D.O."/>
            <person name="Lalanne C."/>
            <person name="Gautier V."/>
            <person name="Ament-Velasquez S.L."/>
            <person name="Kruys A."/>
            <person name="Hutchinson M.I."/>
            <person name="Powell A.J."/>
            <person name="Barry K."/>
            <person name="Miller A.N."/>
            <person name="Grigoriev I.V."/>
            <person name="Debuchy R."/>
            <person name="Gladieux P."/>
            <person name="Hiltunen Thoren M."/>
            <person name="Johannesson H."/>
        </authorList>
    </citation>
    <scope>NUCLEOTIDE SEQUENCE</scope>
    <source>
        <strain evidence="8">CBS 508.74</strain>
    </source>
</reference>
<dbReference type="RefSeq" id="XP_064672899.1">
    <property type="nucleotide sequence ID" value="XM_064818504.1"/>
</dbReference>
<feature type="active site" evidence="5">
    <location>
        <position position="370"/>
    </location>
</feature>
<dbReference type="PANTHER" id="PTHR46143:SF1">
    <property type="entry name" value="CALPAIN-7"/>
    <property type="match status" value="1"/>
</dbReference>
<dbReference type="Pfam" id="PF01067">
    <property type="entry name" value="Calpain_III"/>
    <property type="match status" value="1"/>
</dbReference>
<sequence>MEAQALEHERRLESARGEEALKHAISAAELYMQAAVKAKTHAERSRLKRKCAELIALGERLKANAKAAAAASRPPVPESTRTLTTSEKTILLKASHLHGNVFPPWDSAKAPGSSEDTGATGDAYIDPSPFSLSAEQQAIFAGWKRPAELVPGAQDGLTEVDLEQSMAAVTETDFAQDLATDCSVVASLCAATRHLGPTKDSLLASLIHPFDHNAIRPAVSKNGKYVFRMYFNGTWRRVIIDDRLPASSTNRTLYVVDRRNPKLIWPALIEKAYLKIRGGYDFPGSNSATDLHALTGWIPEQIFLQSHDIELDETWNRIKKAYDDGNAILTLGTGNILPEEELALGLVKEHDYAVLDLKKDGSSRLLLIKNPWVDSLVWTGVGSSATLKTHTLGSTSANGSNQFWMAFEDVLQHFDSLYVNWNPALFAHRQDHHFKWEMPDKTEELVFTHNPQYSVLSPSRSPVWVLLSRHWQDGELDILRERRASRDRPDPSLANVSKQLGFMALALYATSPAGTRVPLPDETRRLRQGPYVDSPNTLLRYNPTPGIPQTLVVAQSDLPLPSYTFTLSFFSSEPLTISPAPEPFPYSTTLRSAWTRRTAGGSATHPTYLTNPQWSFTLATPSPISLVLSTDTRDLPVHVAVLFSSPASSTSSTSNGRSAAKRAAYVSGRDVVASSAEYQRGFASAATATARPLDRGTYTVVASTYEPGQTGRFTLRVSAAVTLSLVPVLPDAAGMLRTTVPQTPPPPRRDGSHSHSQSHAHSRRLRARVGLERLTRLSALATTTTTPSTSSVAFASASASPPASAAMVMAVRVALELGTGPHRTVLAVSREGEFADASMGLRTGEVDVEPQFVRERGGLWVVLEQIGGGGGAGSDSRLPLQGQQQQPGVQVEVLSDAVVHLGAWENADED</sequence>
<dbReference type="GeneID" id="89942630"/>
<dbReference type="GO" id="GO:0004198">
    <property type="term" value="F:calcium-dependent cysteine-type endopeptidase activity"/>
    <property type="evidence" value="ECO:0007669"/>
    <property type="project" value="InterPro"/>
</dbReference>
<dbReference type="SUPFAM" id="SSF49758">
    <property type="entry name" value="Calpain large subunit, middle domain (domain III)"/>
    <property type="match status" value="2"/>
</dbReference>
<feature type="region of interest" description="Disordered" evidence="6">
    <location>
        <begin position="736"/>
        <end position="767"/>
    </location>
</feature>
<dbReference type="InterPro" id="IPR036213">
    <property type="entry name" value="Calpain_III_sf"/>
</dbReference>
<evidence type="ECO:0000259" key="7">
    <source>
        <dbReference type="PROSITE" id="PS50203"/>
    </source>
</evidence>
<dbReference type="CDD" id="cd00044">
    <property type="entry name" value="CysPc"/>
    <property type="match status" value="1"/>
</dbReference>
<dbReference type="Proteomes" id="UP001302812">
    <property type="component" value="Unassembled WGS sequence"/>
</dbReference>
<dbReference type="GO" id="GO:0006508">
    <property type="term" value="P:proteolysis"/>
    <property type="evidence" value="ECO:0007669"/>
    <property type="project" value="UniProtKB-KW"/>
</dbReference>
<comment type="caution">
    <text evidence="8">The sequence shown here is derived from an EMBL/GenBank/DDBJ whole genome shotgun (WGS) entry which is preliminary data.</text>
</comment>
<feature type="active site" evidence="5">
    <location>
        <position position="350"/>
    </location>
</feature>
<organism evidence="8 9">
    <name type="scientific">Canariomyces notabilis</name>
    <dbReference type="NCBI Taxonomy" id="2074819"/>
    <lineage>
        <taxon>Eukaryota</taxon>
        <taxon>Fungi</taxon>
        <taxon>Dikarya</taxon>
        <taxon>Ascomycota</taxon>
        <taxon>Pezizomycotina</taxon>
        <taxon>Sordariomycetes</taxon>
        <taxon>Sordariomycetidae</taxon>
        <taxon>Sordariales</taxon>
        <taxon>Chaetomiaceae</taxon>
        <taxon>Canariomyces</taxon>
    </lineage>
</organism>
<dbReference type="EMBL" id="MU853335">
    <property type="protein sequence ID" value="KAK4115329.1"/>
    <property type="molecule type" value="Genomic_DNA"/>
</dbReference>
<dbReference type="SUPFAM" id="SSF54001">
    <property type="entry name" value="Cysteine proteinases"/>
    <property type="match status" value="1"/>
</dbReference>
<dbReference type="Pfam" id="PF00648">
    <property type="entry name" value="Peptidase_C2"/>
    <property type="match status" value="1"/>
</dbReference>
<dbReference type="Pfam" id="PF25435">
    <property type="entry name" value="PalB_C"/>
    <property type="match status" value="1"/>
</dbReference>